<name>W9PX44_FUSOX</name>
<dbReference type="AlphaFoldDB" id="W9PX44"/>
<organism evidence="1">
    <name type="scientific">Fusarium oxysporum f. sp. pisi HDV247</name>
    <dbReference type="NCBI Taxonomy" id="1080344"/>
    <lineage>
        <taxon>Eukaryota</taxon>
        <taxon>Fungi</taxon>
        <taxon>Dikarya</taxon>
        <taxon>Ascomycota</taxon>
        <taxon>Pezizomycotina</taxon>
        <taxon>Sordariomycetes</taxon>
        <taxon>Hypocreomycetidae</taxon>
        <taxon>Hypocreales</taxon>
        <taxon>Nectriaceae</taxon>
        <taxon>Fusarium</taxon>
        <taxon>Fusarium oxysporum species complex</taxon>
    </lineage>
</organism>
<gene>
    <name evidence="1" type="ORF">FOVG_02809</name>
</gene>
<reference evidence="1" key="2">
    <citation type="submission" date="2012-05" db="EMBL/GenBank/DDBJ databases">
        <title>Annotation of the Genome Sequence of Fusarium oxysporum HDV247.</title>
        <authorList>
            <consortium name="The Broad Institute Genomics Platform"/>
            <person name="Ma L.-J."/>
            <person name="Corby-Kistler H."/>
            <person name="Broz K."/>
            <person name="Gale L.R."/>
            <person name="Jonkers W."/>
            <person name="O'Donnell K."/>
            <person name="Ploetz R."/>
            <person name="Steinberg C."/>
            <person name="Schwartz D.C."/>
            <person name="VanEtten H."/>
            <person name="Zhou S."/>
            <person name="Young S.K."/>
            <person name="Zeng Q."/>
            <person name="Gargeya S."/>
            <person name="Fitzgerald M."/>
            <person name="Abouelleil A."/>
            <person name="Alvarado L."/>
            <person name="Chapman S.B."/>
            <person name="Gainer-Dewar J."/>
            <person name="Goldberg J."/>
            <person name="Griggs A."/>
            <person name="Gujja S."/>
            <person name="Hansen M."/>
            <person name="Howarth C."/>
            <person name="Imamovic A."/>
            <person name="Ireland A."/>
            <person name="Larimer J."/>
            <person name="McCowan C."/>
            <person name="Murphy C."/>
            <person name="Pearson M."/>
            <person name="Poon T.W."/>
            <person name="Priest M."/>
            <person name="Roberts A."/>
            <person name="Saif S."/>
            <person name="Shea T."/>
            <person name="Sykes S."/>
            <person name="Wortman J."/>
            <person name="Nusbaum C."/>
            <person name="Birren B."/>
        </authorList>
    </citation>
    <scope>NUCLEOTIDE SEQUENCE</scope>
    <source>
        <strain evidence="1">HDV247</strain>
    </source>
</reference>
<proteinExistence type="predicted"/>
<accession>W9PX44</accession>
<sequence length="85" mass="9922">MNVRDHSPLEAQFELCWAGCGGPLYDVGRQVVTTVRELELKWSLRNSDIVCERWFSGGDEVRIIAMDYKAELSVVVLDWMKRKRY</sequence>
<dbReference type="HOGENOM" id="CLU_2512704_0_0_1"/>
<protein>
    <submittedName>
        <fullName evidence="1">Uncharacterized protein</fullName>
    </submittedName>
</protein>
<reference evidence="1" key="1">
    <citation type="submission" date="2011-10" db="EMBL/GenBank/DDBJ databases">
        <title>The Genome Sequence of Fusarium oxysporum HDV247.</title>
        <authorList>
            <consortium name="The Broad Institute Genome Sequencing Platform"/>
            <person name="Ma L.-J."/>
            <person name="Gale L.R."/>
            <person name="Schwartz D.C."/>
            <person name="Zhou S."/>
            <person name="Corby-Kistler H."/>
            <person name="Young S.K."/>
            <person name="Zeng Q."/>
            <person name="Gargeya S."/>
            <person name="Fitzgerald M."/>
            <person name="Haas B."/>
            <person name="Abouelleil A."/>
            <person name="Alvarado L."/>
            <person name="Arachchi H.M."/>
            <person name="Berlin A."/>
            <person name="Brown A."/>
            <person name="Chapman S.B."/>
            <person name="Chen Z."/>
            <person name="Dunbar C."/>
            <person name="Freedman E."/>
            <person name="Gearin G."/>
            <person name="Goldberg J."/>
            <person name="Griggs A."/>
            <person name="Gujja S."/>
            <person name="Heiman D."/>
            <person name="Howarth C."/>
            <person name="Larson L."/>
            <person name="Lui A."/>
            <person name="MacDonald P.J.P."/>
            <person name="Montmayeur A."/>
            <person name="Murphy C."/>
            <person name="Neiman D."/>
            <person name="Pearson M."/>
            <person name="Priest M."/>
            <person name="Roberts A."/>
            <person name="Saif S."/>
            <person name="Shea T."/>
            <person name="Shenoy N."/>
            <person name="Sisk P."/>
            <person name="Stolte C."/>
            <person name="Sykes S."/>
            <person name="Wortman J."/>
            <person name="Nusbaum C."/>
            <person name="Birren B."/>
        </authorList>
    </citation>
    <scope>NUCLEOTIDE SEQUENCE [LARGE SCALE GENOMIC DNA]</scope>
    <source>
        <strain evidence="1">HDV247</strain>
    </source>
</reference>
<dbReference type="Proteomes" id="UP000030751">
    <property type="component" value="Unassembled WGS sequence"/>
</dbReference>
<dbReference type="EMBL" id="JH650969">
    <property type="protein sequence ID" value="EXA49819.1"/>
    <property type="molecule type" value="Genomic_DNA"/>
</dbReference>
<evidence type="ECO:0000313" key="1">
    <source>
        <dbReference type="EMBL" id="EXA49819.1"/>
    </source>
</evidence>